<evidence type="ECO:0000256" key="1">
    <source>
        <dbReference type="ARBA" id="ARBA00005091"/>
    </source>
</evidence>
<evidence type="ECO:0000256" key="7">
    <source>
        <dbReference type="ARBA" id="ARBA00023239"/>
    </source>
</evidence>
<keyword evidence="13" id="KW-1185">Reference proteome</keyword>
<comment type="subunit">
    <text evidence="3">Heterodimer of HisH and HisF.</text>
</comment>
<evidence type="ECO:0000256" key="3">
    <source>
        <dbReference type="ARBA" id="ARBA00011152"/>
    </source>
</evidence>
<dbReference type="EMBL" id="JAQGEF010000004">
    <property type="protein sequence ID" value="MDA3614067.1"/>
    <property type="molecule type" value="Genomic_DNA"/>
</dbReference>
<accession>A0ABT4UIA1</accession>
<evidence type="ECO:0000256" key="10">
    <source>
        <dbReference type="ARBA" id="ARBA00047838"/>
    </source>
</evidence>
<gene>
    <name evidence="12" type="ORF">O3P16_04565</name>
</gene>
<dbReference type="InterPro" id="IPR006062">
    <property type="entry name" value="His_biosynth"/>
</dbReference>
<evidence type="ECO:0000256" key="6">
    <source>
        <dbReference type="ARBA" id="ARBA00023102"/>
    </source>
</evidence>
<dbReference type="Proteomes" id="UP001210231">
    <property type="component" value="Unassembled WGS sequence"/>
</dbReference>
<evidence type="ECO:0000256" key="11">
    <source>
        <dbReference type="RuleBase" id="RU003657"/>
    </source>
</evidence>
<keyword evidence="6 11" id="KW-0368">Histidine biosynthesis</keyword>
<dbReference type="PANTHER" id="PTHR21235">
    <property type="entry name" value="IMIDAZOLE GLYCEROL PHOSPHATE SYNTHASE SUBUNIT HISF/H IGP SYNTHASE SUBUNIT HISF/H"/>
    <property type="match status" value="1"/>
</dbReference>
<organism evidence="12 13">
    <name type="scientific">Polluticaenibacter yanchengensis</name>
    <dbReference type="NCBI Taxonomy" id="3014562"/>
    <lineage>
        <taxon>Bacteria</taxon>
        <taxon>Pseudomonadati</taxon>
        <taxon>Bacteroidota</taxon>
        <taxon>Chitinophagia</taxon>
        <taxon>Chitinophagales</taxon>
        <taxon>Chitinophagaceae</taxon>
        <taxon>Polluticaenibacter</taxon>
    </lineage>
</organism>
<dbReference type="InterPro" id="IPR050064">
    <property type="entry name" value="IGPS_HisA/HisF"/>
</dbReference>
<comment type="similarity">
    <text evidence="2 11">Belongs to the HisA/HisF family.</text>
</comment>
<reference evidence="12 13" key="1">
    <citation type="submission" date="2022-12" db="EMBL/GenBank/DDBJ databases">
        <title>Chitinophagaceae gen. sp. nov., a new member of the family Chitinophagaceae, isolated from soil in a chemical factory.</title>
        <authorList>
            <person name="Ke Z."/>
        </authorList>
    </citation>
    <scope>NUCLEOTIDE SEQUENCE [LARGE SCALE GENOMIC DNA]</scope>
    <source>
        <strain evidence="12 13">LY-5</strain>
    </source>
</reference>
<dbReference type="EC" id="4.3.2.10" evidence="4"/>
<dbReference type="InterPro" id="IPR004651">
    <property type="entry name" value="HisF"/>
</dbReference>
<evidence type="ECO:0000256" key="5">
    <source>
        <dbReference type="ARBA" id="ARBA00022605"/>
    </source>
</evidence>
<evidence type="ECO:0000256" key="2">
    <source>
        <dbReference type="ARBA" id="ARBA00009667"/>
    </source>
</evidence>
<evidence type="ECO:0000256" key="8">
    <source>
        <dbReference type="ARBA" id="ARBA00025475"/>
    </source>
</evidence>
<evidence type="ECO:0000313" key="13">
    <source>
        <dbReference type="Proteomes" id="UP001210231"/>
    </source>
</evidence>
<comment type="function">
    <text evidence="8">IGPS catalyzes the conversion of PRFAR and glutamine to IGP, AICAR and glutamate. The HisF subunit catalyzes the cyclization activity that produces IGP and AICAR from PRFAR using the ammonia provided by the HisH subunit.</text>
</comment>
<comment type="caution">
    <text evidence="12">The sequence shown here is derived from an EMBL/GenBank/DDBJ whole genome shotgun (WGS) entry which is preliminary data.</text>
</comment>
<dbReference type="NCBIfam" id="NF038364">
    <property type="entry name" value="AglZ_HisF2_fam"/>
    <property type="match status" value="1"/>
</dbReference>
<comment type="pathway">
    <text evidence="1">Amino-acid biosynthesis; L-histidine biosynthesis; L-histidine from 5-phospho-alpha-D-ribose 1-diphosphate: step 5/9.</text>
</comment>
<dbReference type="CDD" id="cd04731">
    <property type="entry name" value="HisF"/>
    <property type="match status" value="1"/>
</dbReference>
<evidence type="ECO:0000313" key="12">
    <source>
        <dbReference type="EMBL" id="MDA3614067.1"/>
    </source>
</evidence>
<evidence type="ECO:0000256" key="9">
    <source>
        <dbReference type="ARBA" id="ARBA00030264"/>
    </source>
</evidence>
<dbReference type="RefSeq" id="WP_407030395.1">
    <property type="nucleotide sequence ID" value="NZ_JAQGEF010000004.1"/>
</dbReference>
<dbReference type="PANTHER" id="PTHR21235:SF2">
    <property type="entry name" value="IMIDAZOLE GLYCEROL PHOSPHATE SYNTHASE HISHF"/>
    <property type="match status" value="1"/>
</dbReference>
<dbReference type="Gene3D" id="3.20.20.70">
    <property type="entry name" value="Aldolase class I"/>
    <property type="match status" value="1"/>
</dbReference>
<dbReference type="Pfam" id="PF00977">
    <property type="entry name" value="His_biosynth"/>
    <property type="match status" value="1"/>
</dbReference>
<proteinExistence type="inferred from homology"/>
<name>A0ABT4UIA1_9BACT</name>
<dbReference type="InterPro" id="IPR011060">
    <property type="entry name" value="RibuloseP-bd_barrel"/>
</dbReference>
<comment type="catalytic activity">
    <reaction evidence="10">
        <text>5-[(5-phospho-1-deoxy-D-ribulos-1-ylimino)methylamino]-1-(5-phospho-beta-D-ribosyl)imidazole-4-carboxamide + L-glutamine = D-erythro-1-(imidazol-4-yl)glycerol 3-phosphate + 5-amino-1-(5-phospho-beta-D-ribosyl)imidazole-4-carboxamide + L-glutamate + H(+)</text>
        <dbReference type="Rhea" id="RHEA:24793"/>
        <dbReference type="ChEBI" id="CHEBI:15378"/>
        <dbReference type="ChEBI" id="CHEBI:29985"/>
        <dbReference type="ChEBI" id="CHEBI:58278"/>
        <dbReference type="ChEBI" id="CHEBI:58359"/>
        <dbReference type="ChEBI" id="CHEBI:58475"/>
        <dbReference type="ChEBI" id="CHEBI:58525"/>
        <dbReference type="EC" id="4.3.2.10"/>
    </reaction>
</comment>
<keyword evidence="7" id="KW-0456">Lyase</keyword>
<protein>
    <recommendedName>
        <fullName evidence="4">imidazole glycerol-phosphate synthase</fullName>
        <ecNumber evidence="4">4.3.2.10</ecNumber>
    </recommendedName>
    <alternativeName>
        <fullName evidence="9">IGP synthase cyclase subunit</fullName>
    </alternativeName>
</protein>
<dbReference type="SUPFAM" id="SSF51366">
    <property type="entry name" value="Ribulose-phoshate binding barrel"/>
    <property type="match status" value="1"/>
</dbReference>
<evidence type="ECO:0000256" key="4">
    <source>
        <dbReference type="ARBA" id="ARBA00012809"/>
    </source>
</evidence>
<sequence length="252" mass="27695">MLKQRLIPVLLLQDEGLYKTIKFKDAKYLGDPINAVKLFNDKEVDEIIILDINATAGNHPLNIEYIERLTSEAFMPLAYGGGVKTVEQAKKLLRLGVEKIIVNSAIFTHTDNVREMVKVLGASTIVASIDVKKSFLGKYEVFYKNGTLKYKGTLKEALELVNDIGVGEVMVNAIDKDGTMNGYDLGLVKIIEPLINAPIIICGGLGQLEHLKQVTNSAISGFAGGSFFVYHGPLKAVLITYPAYNTLHEILK</sequence>
<keyword evidence="5 11" id="KW-0028">Amino-acid biosynthesis</keyword>
<dbReference type="InterPro" id="IPR013785">
    <property type="entry name" value="Aldolase_TIM"/>
</dbReference>